<dbReference type="EMBL" id="CP012172">
    <property type="protein sequence ID" value="AKV73865.1"/>
    <property type="molecule type" value="Genomic_DNA"/>
</dbReference>
<dbReference type="InterPro" id="IPR007508">
    <property type="entry name" value="DtdA"/>
</dbReference>
<dbReference type="NCBIfam" id="NF003070">
    <property type="entry name" value="PRK03995.1-1"/>
    <property type="match status" value="1"/>
</dbReference>
<evidence type="ECO:0000313" key="15">
    <source>
        <dbReference type="Proteomes" id="UP000062475"/>
    </source>
</evidence>
<dbReference type="AlphaFoldDB" id="A0A088E6G6"/>
<dbReference type="EMBL" id="CP012173">
    <property type="protein sequence ID" value="AKV76107.1"/>
    <property type="molecule type" value="Genomic_DNA"/>
</dbReference>
<dbReference type="RefSeq" id="WP_012020736.1">
    <property type="nucleotide sequence ID" value="NZ_CP008822.1"/>
</dbReference>
<dbReference type="OrthoDB" id="9863at2157"/>
<dbReference type="EC" id="3.1.1.96" evidence="4"/>
<dbReference type="Proteomes" id="UP000056255">
    <property type="component" value="Chromosome"/>
</dbReference>
<evidence type="ECO:0000256" key="1">
    <source>
        <dbReference type="ARBA" id="ARBA00022723"/>
    </source>
</evidence>
<evidence type="ECO:0000313" key="8">
    <source>
        <dbReference type="EMBL" id="AKV78358.1"/>
    </source>
</evidence>
<dbReference type="EMBL" id="CP012175">
    <property type="protein sequence ID" value="AKV80603.1"/>
    <property type="molecule type" value="Genomic_DNA"/>
</dbReference>
<gene>
    <name evidence="4" type="primary">dtdA</name>
    <name evidence="5" type="ORF">HA72_0774</name>
    <name evidence="6" type="ORF">MsedA_0789</name>
    <name evidence="7" type="ORF">MsedB_0790</name>
    <name evidence="8" type="ORF">MsedC_0789</name>
    <name evidence="9" type="ORF">MsedD_0790</name>
    <name evidence="10" type="ORF">MsedE_0789</name>
</gene>
<evidence type="ECO:0000256" key="4">
    <source>
        <dbReference type="HAMAP-Rule" id="MF_00562"/>
    </source>
</evidence>
<evidence type="ECO:0000313" key="5">
    <source>
        <dbReference type="EMBL" id="AIM26935.1"/>
    </source>
</evidence>
<comment type="catalytic activity">
    <reaction evidence="4">
        <text>glycyl-tRNA(Ala) + H2O = tRNA(Ala) + glycine + H(+)</text>
        <dbReference type="Rhea" id="RHEA:53744"/>
        <dbReference type="Rhea" id="RHEA-COMP:9657"/>
        <dbReference type="Rhea" id="RHEA-COMP:13640"/>
        <dbReference type="ChEBI" id="CHEBI:15377"/>
        <dbReference type="ChEBI" id="CHEBI:15378"/>
        <dbReference type="ChEBI" id="CHEBI:57305"/>
        <dbReference type="ChEBI" id="CHEBI:78442"/>
        <dbReference type="ChEBI" id="CHEBI:78522"/>
        <dbReference type="EC" id="3.1.1.96"/>
    </reaction>
</comment>
<evidence type="ECO:0000313" key="14">
    <source>
        <dbReference type="Proteomes" id="UP000062398"/>
    </source>
</evidence>
<protein>
    <recommendedName>
        <fullName evidence="4">D-aminoacyl-tRNA deacylase</fullName>
        <ecNumber evidence="4">3.1.1.96</ecNumber>
    </recommendedName>
</protein>
<dbReference type="PANTHER" id="PTHR34667:SF1">
    <property type="entry name" value="D-AMINOACYL-TRNA DEACYLASE"/>
    <property type="match status" value="1"/>
</dbReference>
<dbReference type="PATRIC" id="fig|43687.5.peg.793"/>
<sequence length="237" mass="26208">MDVSVIISSKDPVGQTVKRLGYSFEEIDEDVTEFSYSKGDSIVMICRHESSTRTPAFTIHHPGNPGKSAMGGKPESLAIANARLLTSIFRSMTRIDANIEKIIEATHHGPTEIPKPITFVEIGSDPEMWNNEKLVGKLVEAVLKGIERMEETDCQNTTLIYGGPHYSKLASTVAQSDCISHIISKHYISELSSNVIVQSIERNITRPRTAVLDSIPRSKRETLTSILSSNNISIELR</sequence>
<dbReference type="Proteomes" id="UP000062475">
    <property type="component" value="Chromosome"/>
</dbReference>
<comment type="catalytic activity">
    <reaction evidence="4">
        <text>a D-aminoacyl-tRNA + H2O = a tRNA + a D-alpha-amino acid + H(+)</text>
        <dbReference type="Rhea" id="RHEA:13953"/>
        <dbReference type="Rhea" id="RHEA-COMP:10123"/>
        <dbReference type="Rhea" id="RHEA-COMP:10124"/>
        <dbReference type="ChEBI" id="CHEBI:15377"/>
        <dbReference type="ChEBI" id="CHEBI:15378"/>
        <dbReference type="ChEBI" id="CHEBI:59871"/>
        <dbReference type="ChEBI" id="CHEBI:78442"/>
        <dbReference type="ChEBI" id="CHEBI:79333"/>
        <dbReference type="EC" id="3.1.1.96"/>
    </reaction>
</comment>
<dbReference type="GO" id="GO:0051499">
    <property type="term" value="F:D-aminoacyl-tRNA deacylase activity"/>
    <property type="evidence" value="ECO:0007669"/>
    <property type="project" value="UniProtKB-UniRule"/>
</dbReference>
<dbReference type="GeneID" id="91755234"/>
<comment type="cofactor">
    <cofactor evidence="4">
        <name>Zn(2+)</name>
        <dbReference type="ChEBI" id="CHEBI:29105"/>
    </cofactor>
    <text evidence="4">Binds 2 Zn(2+) ions per subunit.</text>
</comment>
<evidence type="ECO:0000256" key="3">
    <source>
        <dbReference type="ARBA" id="ARBA00022833"/>
    </source>
</evidence>
<comment type="subunit">
    <text evidence="4">Monomer.</text>
</comment>
<evidence type="ECO:0000256" key="2">
    <source>
        <dbReference type="ARBA" id="ARBA00022801"/>
    </source>
</evidence>
<dbReference type="Gene3D" id="3.40.50.10700">
    <property type="entry name" value="AF0625-like"/>
    <property type="match status" value="1"/>
</dbReference>
<evidence type="ECO:0000313" key="10">
    <source>
        <dbReference type="EMBL" id="AKV82847.1"/>
    </source>
</evidence>
<dbReference type="InterPro" id="IPR018033">
    <property type="entry name" value="Deacylase_DtdA_archaea"/>
</dbReference>
<dbReference type="SUPFAM" id="SSF142535">
    <property type="entry name" value="AF0625-like"/>
    <property type="match status" value="1"/>
</dbReference>
<dbReference type="Proteomes" id="UP000061362">
    <property type="component" value="Chromosome"/>
</dbReference>
<dbReference type="OMA" id="VMICRHE"/>
<dbReference type="PIRSF" id="PIRSF016210">
    <property type="entry name" value="UCP016210"/>
    <property type="match status" value="1"/>
</dbReference>
<evidence type="ECO:0000313" key="12">
    <source>
        <dbReference type="Proteomes" id="UP000056255"/>
    </source>
</evidence>
<accession>A0A088E6G6</accession>
<dbReference type="HAMAP" id="MF_00562">
    <property type="entry name" value="Deacylase_DtdA"/>
    <property type="match status" value="1"/>
</dbReference>
<name>A0A088E6G6_9CREN</name>
<dbReference type="Proteomes" id="UP000029084">
    <property type="component" value="Chromosome"/>
</dbReference>
<dbReference type="PANTHER" id="PTHR34667">
    <property type="entry name" value="D-AMINOACYL-TRNA DEACYLASE"/>
    <property type="match status" value="1"/>
</dbReference>
<dbReference type="GO" id="GO:0019478">
    <property type="term" value="P:D-amino acid catabolic process"/>
    <property type="evidence" value="ECO:0007669"/>
    <property type="project" value="UniProtKB-UniRule"/>
</dbReference>
<dbReference type="EMBL" id="CP008822">
    <property type="protein sequence ID" value="AIM26935.1"/>
    <property type="molecule type" value="Genomic_DNA"/>
</dbReference>
<evidence type="ECO:0000313" key="6">
    <source>
        <dbReference type="EMBL" id="AKV73865.1"/>
    </source>
</evidence>
<dbReference type="GO" id="GO:0008270">
    <property type="term" value="F:zinc ion binding"/>
    <property type="evidence" value="ECO:0007669"/>
    <property type="project" value="UniProtKB-UniRule"/>
</dbReference>
<dbReference type="SMR" id="A0A088E6G6"/>
<dbReference type="EMBL" id="CP012176">
    <property type="protein sequence ID" value="AKV82847.1"/>
    <property type="molecule type" value="Genomic_DNA"/>
</dbReference>
<evidence type="ECO:0000313" key="9">
    <source>
        <dbReference type="EMBL" id="AKV80603.1"/>
    </source>
</evidence>
<organism evidence="5 11">
    <name type="scientific">Metallosphaera sedula</name>
    <dbReference type="NCBI Taxonomy" id="43687"/>
    <lineage>
        <taxon>Archaea</taxon>
        <taxon>Thermoproteota</taxon>
        <taxon>Thermoprotei</taxon>
        <taxon>Sulfolobales</taxon>
        <taxon>Sulfolobaceae</taxon>
        <taxon>Metallosphaera</taxon>
    </lineage>
</organism>
<evidence type="ECO:0000313" key="16">
    <source>
        <dbReference type="Proteomes" id="UP000068832"/>
    </source>
</evidence>
<reference evidence="5 11" key="1">
    <citation type="journal article" date="2014" name="J. Bacteriol.">
        <title>Role of an Archaeal PitA Transporter in the Copper and Arsenic Resistance of Metallosphaera sedula, an Extreme Thermoacidophile.</title>
        <authorList>
            <person name="McCarthy S."/>
            <person name="Ai C."/>
            <person name="Wheaton G."/>
            <person name="Tevatia R."/>
            <person name="Eckrich V."/>
            <person name="Kelly R."/>
            <person name="Blum P."/>
        </authorList>
    </citation>
    <scope>NUCLEOTIDE SEQUENCE [LARGE SCALE GENOMIC DNA]</scope>
    <source>
        <strain evidence="5 11">CuR1</strain>
    </source>
</reference>
<reference evidence="10 12" key="3">
    <citation type="submission" date="2015-07" db="EMBL/GenBank/DDBJ databases">
        <title>Physiological, transcriptional responses and genome re-sequencing of acid resistant extremely thermoacidophilic Metallosphaera sedula SARC-M1.</title>
        <authorList>
            <person name="Ai C."/>
            <person name="McCarthy S."/>
            <person name="Eckrich V."/>
            <person name="Rudrappa D."/>
            <person name="Qiu G."/>
            <person name="Blum P."/>
        </authorList>
    </citation>
    <scope>NUCLEOTIDE SEQUENCE [LARGE SCALE GENOMIC DNA]</scope>
    <source>
        <strain evidence="10 12">SARC-M1</strain>
    </source>
</reference>
<proteinExistence type="inferred from homology"/>
<dbReference type="Pfam" id="PF04414">
    <property type="entry name" value="tRNA_deacylase"/>
    <property type="match status" value="1"/>
</dbReference>
<reference evidence="13 14" key="2">
    <citation type="journal article" date="2015" name="Genome Announc.">
        <title>Complete Genome Sequences of Evolved Arsenate-Resistant Metallosphaera sedula Strains.</title>
        <authorList>
            <person name="Ai C."/>
            <person name="McCarthy S."/>
            <person name="Schackwitz W."/>
            <person name="Martin J."/>
            <person name="Lipzen A."/>
            <person name="Blum P."/>
        </authorList>
    </citation>
    <scope>NUCLEOTIDE SEQUENCE [LARGE SCALE GENOMIC DNA]</scope>
    <source>
        <strain evidence="8 14">ARS120-1</strain>
        <strain evidence="9 13">ARS120-2</strain>
        <strain evidence="6 16">ARS50-1</strain>
        <strain evidence="7 15">ARS50-2</strain>
    </source>
</reference>
<evidence type="ECO:0000313" key="11">
    <source>
        <dbReference type="Proteomes" id="UP000029084"/>
    </source>
</evidence>
<dbReference type="Proteomes" id="UP000068832">
    <property type="component" value="Chromosome"/>
</dbReference>
<dbReference type="EMBL" id="CP012174">
    <property type="protein sequence ID" value="AKV78358.1"/>
    <property type="molecule type" value="Genomic_DNA"/>
</dbReference>
<comment type="similarity">
    <text evidence="4">Belongs to the DtdA deacylase family.</text>
</comment>
<comment type="function">
    <text evidence="4">D-aminoacyl-tRNA deacylase with broad substrate specificity. By recycling D-aminoacyl-tRNA to D-amino acids and free tRNA molecules, this enzyme counteracts the toxicity associated with the formation of D-aminoacyl-tRNA entities in vivo.</text>
</comment>
<dbReference type="Gene3D" id="3.40.630.50">
    <property type="entry name" value="AF0625-like"/>
    <property type="match status" value="1"/>
</dbReference>
<keyword evidence="1 4" id="KW-0479">Metal-binding</keyword>
<keyword evidence="3 4" id="KW-0862">Zinc</keyword>
<dbReference type="Proteomes" id="UP000062398">
    <property type="component" value="Chromosome"/>
</dbReference>
<evidence type="ECO:0000313" key="13">
    <source>
        <dbReference type="Proteomes" id="UP000061362"/>
    </source>
</evidence>
<keyword evidence="2 4" id="KW-0378">Hydrolase</keyword>
<evidence type="ECO:0000313" key="7">
    <source>
        <dbReference type="EMBL" id="AKV76107.1"/>
    </source>
</evidence>